<dbReference type="OrthoDB" id="8446074at2"/>
<reference evidence="2" key="1">
    <citation type="submission" date="2017-06" db="EMBL/GenBank/DDBJ databases">
        <authorList>
            <person name="Varghese N."/>
            <person name="Submissions S."/>
        </authorList>
    </citation>
    <scope>NUCLEOTIDE SEQUENCE [LARGE SCALE GENOMIC DNA]</scope>
    <source>
        <strain evidence="2">DSM 137</strain>
    </source>
</reference>
<dbReference type="Proteomes" id="UP000198418">
    <property type="component" value="Unassembled WGS sequence"/>
</dbReference>
<keyword evidence="2" id="KW-1185">Reference proteome</keyword>
<dbReference type="AlphaFoldDB" id="A0A212SHG5"/>
<accession>A0A212SHG5</accession>
<dbReference type="RefSeq" id="WP_088522748.1">
    <property type="nucleotide sequence ID" value="NZ_FYDG01000047.1"/>
</dbReference>
<proteinExistence type="predicted"/>
<sequence length="262" mass="28534">MTDILAIDHEHATSSERNPVLAVRFGRGRTGGTTFLDFLVQRARRNGRDLLIADGDRNNATLSGLYPPGAPGGAVQPRSSEIADATEWVTEVCSRMAEERVSMVLDMGGGDKVLSEHANDMALPEFCAASGIDPLAIYMMGPDRDDFEHVSSIFKAGYFQSERALLVLNESMVKAGKGAAGAFDFVFDEDEFDNIIKLVKIVRMPRLACMDAIRAEGMTFFQAAAGQKGASGRALSLGHQFMVKTWLNRMEQAVAAVQDWLP</sequence>
<protein>
    <recommendedName>
        <fullName evidence="3">Cellulose biosynthesis protein BcsQ</fullName>
    </recommendedName>
</protein>
<dbReference type="EMBL" id="FYDG01000047">
    <property type="protein sequence ID" value="SNB85202.1"/>
    <property type="molecule type" value="Genomic_DNA"/>
</dbReference>
<organism evidence="1 2">
    <name type="scientific">Rhodoblastus acidophilus</name>
    <name type="common">Rhodopseudomonas acidophila</name>
    <dbReference type="NCBI Taxonomy" id="1074"/>
    <lineage>
        <taxon>Bacteria</taxon>
        <taxon>Pseudomonadati</taxon>
        <taxon>Pseudomonadota</taxon>
        <taxon>Alphaproteobacteria</taxon>
        <taxon>Hyphomicrobiales</taxon>
        <taxon>Rhodoblastaceae</taxon>
        <taxon>Rhodoblastus</taxon>
    </lineage>
</organism>
<evidence type="ECO:0000313" key="1">
    <source>
        <dbReference type="EMBL" id="SNB85202.1"/>
    </source>
</evidence>
<name>A0A212SHG5_RHOAC</name>
<evidence type="ECO:0000313" key="2">
    <source>
        <dbReference type="Proteomes" id="UP000198418"/>
    </source>
</evidence>
<evidence type="ECO:0008006" key="3">
    <source>
        <dbReference type="Google" id="ProtNLM"/>
    </source>
</evidence>
<gene>
    <name evidence="1" type="ORF">SAMN06265338_1474</name>
</gene>